<evidence type="ECO:0000256" key="4">
    <source>
        <dbReference type="ARBA" id="ARBA00022741"/>
    </source>
</evidence>
<evidence type="ECO:0000256" key="3">
    <source>
        <dbReference type="ARBA" id="ARBA00022692"/>
    </source>
</evidence>
<comment type="subcellular location">
    <subcellularLocation>
        <location evidence="1">Cell membrane</location>
    </subcellularLocation>
</comment>
<feature type="transmembrane region" description="Helical" evidence="9">
    <location>
        <begin position="51"/>
        <end position="68"/>
    </location>
</feature>
<dbReference type="RefSeq" id="WP_251805750.1">
    <property type="nucleotide sequence ID" value="NZ_CP166679.1"/>
</dbReference>
<evidence type="ECO:0000313" key="11">
    <source>
        <dbReference type="EMBL" id="MFD2790232.1"/>
    </source>
</evidence>
<keyword evidence="3 9" id="KW-0812">Transmembrane</keyword>
<organism evidence="11 12">
    <name type="scientific">Arenibacter antarcticus</name>
    <dbReference type="NCBI Taxonomy" id="2040469"/>
    <lineage>
        <taxon>Bacteria</taxon>
        <taxon>Pseudomonadati</taxon>
        <taxon>Bacteroidota</taxon>
        <taxon>Flavobacteriia</taxon>
        <taxon>Flavobacteriales</taxon>
        <taxon>Flavobacteriaceae</taxon>
        <taxon>Arenibacter</taxon>
    </lineage>
</organism>
<feature type="domain" description="Pycsar effector protein" evidence="10">
    <location>
        <begin position="33"/>
        <end position="189"/>
    </location>
</feature>
<sequence>MEQPQQPPQSVKPDNSSLPNPRGSHAEELVDHYWGSINYVFSLIKASEIKAGLILSFYGILFNFFYQNTSYVVLLGKDYFFIYVLIAIWLGLTMASIYFSIRCFMPRIEAKFDKNMFFFGDVITKYGDIKEFSKTFYKISLDEVELFDQLGQQIYINSKIAALKFKFVNRSIRLLAFSLLLLFLLLVSVILISVMG</sequence>
<keyword evidence="7 9" id="KW-0472">Membrane</keyword>
<dbReference type="Pfam" id="PF18967">
    <property type="entry name" value="PycTM"/>
    <property type="match status" value="1"/>
</dbReference>
<dbReference type="InterPro" id="IPR043760">
    <property type="entry name" value="PycTM_dom"/>
</dbReference>
<evidence type="ECO:0000259" key="10">
    <source>
        <dbReference type="Pfam" id="PF18967"/>
    </source>
</evidence>
<evidence type="ECO:0000256" key="5">
    <source>
        <dbReference type="ARBA" id="ARBA00022989"/>
    </source>
</evidence>
<comment type="caution">
    <text evidence="11">The sequence shown here is derived from an EMBL/GenBank/DDBJ whole genome shotgun (WGS) entry which is preliminary data.</text>
</comment>
<feature type="compositionally biased region" description="Polar residues" evidence="8">
    <location>
        <begin position="8"/>
        <end position="19"/>
    </location>
</feature>
<evidence type="ECO:0000256" key="6">
    <source>
        <dbReference type="ARBA" id="ARBA00023118"/>
    </source>
</evidence>
<feature type="transmembrane region" description="Helical" evidence="9">
    <location>
        <begin position="174"/>
        <end position="195"/>
    </location>
</feature>
<keyword evidence="5 9" id="KW-1133">Transmembrane helix</keyword>
<dbReference type="EMBL" id="JBHUOK010000030">
    <property type="protein sequence ID" value="MFD2790232.1"/>
    <property type="molecule type" value="Genomic_DNA"/>
</dbReference>
<gene>
    <name evidence="11" type="ORF">ACFS1K_10690</name>
</gene>
<evidence type="ECO:0000256" key="8">
    <source>
        <dbReference type="SAM" id="MobiDB-lite"/>
    </source>
</evidence>
<keyword evidence="12" id="KW-1185">Reference proteome</keyword>
<protein>
    <submittedName>
        <fullName evidence="11">Pycsar system effector family protein</fullName>
    </submittedName>
</protein>
<reference evidence="12" key="1">
    <citation type="journal article" date="2019" name="Int. J. Syst. Evol. Microbiol.">
        <title>The Global Catalogue of Microorganisms (GCM) 10K type strain sequencing project: providing services to taxonomists for standard genome sequencing and annotation.</title>
        <authorList>
            <consortium name="The Broad Institute Genomics Platform"/>
            <consortium name="The Broad Institute Genome Sequencing Center for Infectious Disease"/>
            <person name="Wu L."/>
            <person name="Ma J."/>
        </authorList>
    </citation>
    <scope>NUCLEOTIDE SEQUENCE [LARGE SCALE GENOMIC DNA]</scope>
    <source>
        <strain evidence="12">KCTC 52924</strain>
    </source>
</reference>
<feature type="transmembrane region" description="Helical" evidence="9">
    <location>
        <begin position="80"/>
        <end position="101"/>
    </location>
</feature>
<name>A0ABW5VEY6_9FLAO</name>
<evidence type="ECO:0000313" key="12">
    <source>
        <dbReference type="Proteomes" id="UP001597532"/>
    </source>
</evidence>
<feature type="region of interest" description="Disordered" evidence="8">
    <location>
        <begin position="1"/>
        <end position="24"/>
    </location>
</feature>
<proteinExistence type="predicted"/>
<keyword evidence="4" id="KW-0547">Nucleotide-binding</keyword>
<keyword evidence="2" id="KW-1003">Cell membrane</keyword>
<evidence type="ECO:0000256" key="2">
    <source>
        <dbReference type="ARBA" id="ARBA00022475"/>
    </source>
</evidence>
<evidence type="ECO:0000256" key="1">
    <source>
        <dbReference type="ARBA" id="ARBA00004236"/>
    </source>
</evidence>
<keyword evidence="6" id="KW-0051">Antiviral defense</keyword>
<evidence type="ECO:0000256" key="7">
    <source>
        <dbReference type="ARBA" id="ARBA00023136"/>
    </source>
</evidence>
<dbReference type="Proteomes" id="UP001597532">
    <property type="component" value="Unassembled WGS sequence"/>
</dbReference>
<accession>A0ABW5VEY6</accession>
<evidence type="ECO:0000256" key="9">
    <source>
        <dbReference type="SAM" id="Phobius"/>
    </source>
</evidence>